<reference evidence="7" key="1">
    <citation type="journal article" date="2013" name="Genetics">
        <title>The draft genome and transcriptome of Panagrellus redivivus are shaped by the harsh demands of a free-living lifestyle.</title>
        <authorList>
            <person name="Srinivasan J."/>
            <person name="Dillman A.R."/>
            <person name="Macchietto M.G."/>
            <person name="Heikkinen L."/>
            <person name="Lakso M."/>
            <person name="Fracchia K.M."/>
            <person name="Antoshechkin I."/>
            <person name="Mortazavi A."/>
            <person name="Wong G."/>
            <person name="Sternberg P.W."/>
        </authorList>
    </citation>
    <scope>NUCLEOTIDE SEQUENCE [LARGE SCALE GENOMIC DNA]</scope>
    <source>
        <strain evidence="7">MT8872</strain>
    </source>
</reference>
<feature type="compositionally biased region" description="Basic and acidic residues" evidence="4">
    <location>
        <begin position="124"/>
        <end position="135"/>
    </location>
</feature>
<dbReference type="AlphaFoldDB" id="A0A7E4VZV2"/>
<organism evidence="7 8">
    <name type="scientific">Panagrellus redivivus</name>
    <name type="common">Microworm</name>
    <dbReference type="NCBI Taxonomy" id="6233"/>
    <lineage>
        <taxon>Eukaryota</taxon>
        <taxon>Metazoa</taxon>
        <taxon>Ecdysozoa</taxon>
        <taxon>Nematoda</taxon>
        <taxon>Chromadorea</taxon>
        <taxon>Rhabditida</taxon>
        <taxon>Tylenchina</taxon>
        <taxon>Panagrolaimomorpha</taxon>
        <taxon>Panagrolaimoidea</taxon>
        <taxon>Panagrolaimidae</taxon>
        <taxon>Panagrellus</taxon>
    </lineage>
</organism>
<dbReference type="InterPro" id="IPR031737">
    <property type="entry name" value="CNDH2_C"/>
</dbReference>
<keyword evidence="3" id="KW-0539">Nucleus</keyword>
<evidence type="ECO:0000313" key="7">
    <source>
        <dbReference type="Proteomes" id="UP000492821"/>
    </source>
</evidence>
<proteinExistence type="inferred from homology"/>
<dbReference type="Pfam" id="PF16858">
    <property type="entry name" value="CNDH2_C"/>
    <property type="match status" value="1"/>
</dbReference>
<dbReference type="GO" id="GO:0005634">
    <property type="term" value="C:nucleus"/>
    <property type="evidence" value="ECO:0007669"/>
    <property type="project" value="UniProtKB-SubCell"/>
</dbReference>
<dbReference type="InterPro" id="IPR031739">
    <property type="entry name" value="Ncaph2"/>
</dbReference>
<feature type="compositionally biased region" description="Basic and acidic residues" evidence="4">
    <location>
        <begin position="104"/>
        <end position="115"/>
    </location>
</feature>
<feature type="region of interest" description="Disordered" evidence="4">
    <location>
        <begin position="84"/>
        <end position="167"/>
    </location>
</feature>
<comment type="subcellular location">
    <subcellularLocation>
        <location evidence="1">Nucleus</location>
    </subcellularLocation>
</comment>
<name>A0A7E4VZV2_PANRE</name>
<accession>A0A7E4VZV2</accession>
<comment type="similarity">
    <text evidence="2">Belongs to the CND2 H2 (condensin-2 subunit 2) family.</text>
</comment>
<dbReference type="GO" id="GO:0003682">
    <property type="term" value="F:chromatin binding"/>
    <property type="evidence" value="ECO:0007669"/>
    <property type="project" value="TreeGrafter"/>
</dbReference>
<reference evidence="8" key="2">
    <citation type="submission" date="2020-10" db="UniProtKB">
        <authorList>
            <consortium name="WormBaseParasite"/>
        </authorList>
    </citation>
    <scope>IDENTIFICATION</scope>
</reference>
<evidence type="ECO:0000256" key="2">
    <source>
        <dbReference type="ARBA" id="ARBA00007844"/>
    </source>
</evidence>
<evidence type="ECO:0000259" key="5">
    <source>
        <dbReference type="Pfam" id="PF06278"/>
    </source>
</evidence>
<dbReference type="PANTHER" id="PTHR14324:SF3">
    <property type="entry name" value="CONDENSIN-2 COMPLEX SUBUNIT H2"/>
    <property type="match status" value="1"/>
</dbReference>
<evidence type="ECO:0000256" key="3">
    <source>
        <dbReference type="ARBA" id="ARBA00023242"/>
    </source>
</evidence>
<dbReference type="GO" id="GO:0010032">
    <property type="term" value="P:meiotic chromosome condensation"/>
    <property type="evidence" value="ECO:0007669"/>
    <property type="project" value="TreeGrafter"/>
</dbReference>
<evidence type="ECO:0000256" key="4">
    <source>
        <dbReference type="SAM" id="MobiDB-lite"/>
    </source>
</evidence>
<dbReference type="Proteomes" id="UP000492821">
    <property type="component" value="Unassembled WGS sequence"/>
</dbReference>
<dbReference type="PANTHER" id="PTHR14324">
    <property type="entry name" value="CONDENSIN-2 COMPLEX SUBUNIT H2"/>
    <property type="match status" value="1"/>
</dbReference>
<evidence type="ECO:0000259" key="6">
    <source>
        <dbReference type="Pfam" id="PF16858"/>
    </source>
</evidence>
<feature type="domain" description="Condensin II complex subunit H2 N-terminal" evidence="5">
    <location>
        <begin position="13"/>
        <end position="101"/>
    </location>
</feature>
<dbReference type="WBParaSite" id="Pan_g5171.t1">
    <property type="protein sequence ID" value="Pan_g5171.t1"/>
    <property type="gene ID" value="Pan_g5171"/>
</dbReference>
<dbReference type="Pfam" id="PF06278">
    <property type="entry name" value="CNDH2_N"/>
    <property type="match status" value="1"/>
</dbReference>
<sequence>MIDLEIDDDFREKFAYLFNPITDFARGFEIDLIEVLRDYDGKTLEADTGFNFVNAASLLQGTINVYGKRIDILHKAVSTFTDPALEKERRKQAAARTDLEDDVVDKVPDEIHGGAEDDAVQEPVHADTKKSRLNTDDESYSVPADRTQAAEDAHDEDEERKPSTSDFQPITKIKLPERLHRNIASASLGDNNMITRDCEEGLCIFDRFNADDGAHSPMYITMKREYSLMYTMPGNMMPLVQGEKRPVELLDANGMKYGDVDDYRMCRDYVVYNFSIFSNLGGSFCYEIKEDHCAGIAEQLQQYLRSANGNQLPEGCLNDIERTLETDMKRGRPSHHLIELCRRISDGPTHRYSEGTELERVYTPAPMDDISYGDFEPIDFDDGDRVVGDSVQPEGRVTRASRQSRRLTAQTAATRVEFNDGTFREADLYAPDEFSIKPVELVRRMKTSSRKAIRLRQLRRCKSNGREPLLVEEIADYFAYDCKEVRAALEKNMIDNNISWGYQSPMIREQKRRLVVQQELKRARLRGQRALRSGATSEFNDVPAPPSSALTAIGALEQSLHHFDNPDVYSFNNNTAGSFIGDQIPMKYAMDNDVNASFHFPALNETVVETRSEDKENMPPVPIVDVHDDATDYVDVHDEGLEFPDTDALLFADLPENSTIQNVVRVFLNRKWNMALKKQPECAVKLAKWERKMHPILTNLTDDFAAHNYGSKALDCFDGNIGKTLCFEGLAEGSANERSRYLLSLLMLSNRNAILLHSAHDGVVDKHVDVDDVYHKDFKVELLSDADWHGNEMNQSGLI</sequence>
<protein>
    <submittedName>
        <fullName evidence="8">Condensin-2 complex subunit H2</fullName>
    </submittedName>
</protein>
<evidence type="ECO:0000313" key="8">
    <source>
        <dbReference type="WBParaSite" id="Pan_g5171.t1"/>
    </source>
</evidence>
<evidence type="ECO:0000256" key="1">
    <source>
        <dbReference type="ARBA" id="ARBA00004123"/>
    </source>
</evidence>
<keyword evidence="7" id="KW-1185">Reference proteome</keyword>
<feature type="domain" description="Condensin-2 complex subunit H2 C-terminal" evidence="6">
    <location>
        <begin position="661"/>
        <end position="785"/>
    </location>
</feature>
<dbReference type="GO" id="GO:0051306">
    <property type="term" value="P:mitotic sister chromatid separation"/>
    <property type="evidence" value="ECO:0007669"/>
    <property type="project" value="TreeGrafter"/>
</dbReference>
<dbReference type="GO" id="GO:0000796">
    <property type="term" value="C:condensin complex"/>
    <property type="evidence" value="ECO:0007669"/>
    <property type="project" value="TreeGrafter"/>
</dbReference>
<dbReference type="InterPro" id="IPR009378">
    <property type="entry name" value="H2_N"/>
</dbReference>